<evidence type="ECO:0000256" key="1">
    <source>
        <dbReference type="ARBA" id="ARBA00011738"/>
    </source>
</evidence>
<evidence type="ECO:0000313" key="10">
    <source>
        <dbReference type="EMBL" id="ADK81056.1"/>
    </source>
</evidence>
<keyword evidence="4 8" id="KW-0479">Metal-binding</keyword>
<comment type="similarity">
    <text evidence="8">Belongs to the RNase Z family.</text>
</comment>
<feature type="domain" description="Metallo-beta-lactamase" evidence="9">
    <location>
        <begin position="20"/>
        <end position="218"/>
    </location>
</feature>
<keyword evidence="3 8" id="KW-0540">Nuclease</keyword>
<evidence type="ECO:0000256" key="4">
    <source>
        <dbReference type="ARBA" id="ARBA00022723"/>
    </source>
</evidence>
<dbReference type="HOGENOM" id="CLU_031317_2_1_12"/>
<dbReference type="EMBL" id="CP002116">
    <property type="protein sequence ID" value="ADK81056.1"/>
    <property type="molecule type" value="Genomic_DNA"/>
</dbReference>
<keyword evidence="2 8" id="KW-0819">tRNA processing</keyword>
<dbReference type="Pfam" id="PF12706">
    <property type="entry name" value="Lactamase_B_2"/>
    <property type="match status" value="1"/>
</dbReference>
<comment type="catalytic activity">
    <reaction evidence="8">
        <text>Endonucleolytic cleavage of RNA, removing extra 3' nucleotides from tRNA precursor, generating 3' termini of tRNAs. A 3'-hydroxy group is left at the tRNA terminus and a 5'-phosphoryl group is left at the trailer molecule.</text>
        <dbReference type="EC" id="3.1.26.11"/>
    </reaction>
</comment>
<feature type="binding site" evidence="8">
    <location>
        <position position="64"/>
    </location>
    <ligand>
        <name>Zn(2+)</name>
        <dbReference type="ChEBI" id="CHEBI:29105"/>
        <label>1</label>
        <note>catalytic</note>
    </ligand>
</feature>
<accession>E1R1B5</accession>
<sequence>MNLECFVLGTGGMMPLPGRHLTSALLRRDGDLFLFDCGEGTQVSLRKLNLRWKKISAIFISHTHADHVTGLPGIMMLSSQVDREEPLTIIGPPKIKEYVETARSVLDMYINYEVIIKEINAPCEVYRGEGYAVRAFPLLHSKPCVGYVLEEDTRPGIFHPERAAELGVPRGPLWSRLQQGGVVQASDGTSVFPEQVMGDKRSGRKFAYVTDTKYIPEIASHVSDSDLLICEGMFLSDLEESAAEKKHLTAKQAATIAKDAGGIKKMGLIHYSPRYTMRDLRTLLKEAKTIFPETFLTEDQQQIEIPYDD</sequence>
<name>E1R1B5_SEDSS</name>
<comment type="subunit">
    <text evidence="1 8">Homodimer.</text>
</comment>
<dbReference type="NCBIfam" id="TIGR02651">
    <property type="entry name" value="RNase_Z"/>
    <property type="match status" value="1"/>
</dbReference>
<dbReference type="InterPro" id="IPR001279">
    <property type="entry name" value="Metallo-B-lactamas"/>
</dbReference>
<comment type="cofactor">
    <cofactor evidence="8">
        <name>Zn(2+)</name>
        <dbReference type="ChEBI" id="CHEBI:29105"/>
    </cofactor>
    <text evidence="8">Binds 2 Zn(2+) ions.</text>
</comment>
<dbReference type="PANTHER" id="PTHR46018:SF2">
    <property type="entry name" value="ZINC PHOSPHODIESTERASE ELAC PROTEIN 1"/>
    <property type="match status" value="1"/>
</dbReference>
<keyword evidence="7 8" id="KW-0862">Zinc</keyword>
<feature type="binding site" evidence="8">
    <location>
        <position position="67"/>
    </location>
    <ligand>
        <name>Zn(2+)</name>
        <dbReference type="ChEBI" id="CHEBI:29105"/>
        <label>2</label>
        <note>catalytic</note>
    </ligand>
</feature>
<gene>
    <name evidence="8" type="primary">rnz</name>
    <name evidence="10" type="ordered locus">Spirs_1930</name>
</gene>
<dbReference type="InterPro" id="IPR013471">
    <property type="entry name" value="RNase_Z/BN"/>
</dbReference>
<dbReference type="CDD" id="cd07717">
    <property type="entry name" value="RNaseZ_ZiPD-like_MBL-fold"/>
    <property type="match status" value="1"/>
</dbReference>
<dbReference type="PANTHER" id="PTHR46018">
    <property type="entry name" value="ZINC PHOSPHODIESTERASE ELAC PROTEIN 1"/>
    <property type="match status" value="1"/>
</dbReference>
<dbReference type="Pfam" id="PF23023">
    <property type="entry name" value="Anti-Pycsar_Apyc1"/>
    <property type="match status" value="1"/>
</dbReference>
<evidence type="ECO:0000256" key="3">
    <source>
        <dbReference type="ARBA" id="ARBA00022722"/>
    </source>
</evidence>
<comment type="function">
    <text evidence="8">Zinc phosphodiesterase, which displays some tRNA 3'-processing endonuclease activity. Probably involved in tRNA maturation, by removing a 3'-trailer from precursor tRNA.</text>
</comment>
<dbReference type="EC" id="3.1.26.11" evidence="8"/>
<keyword evidence="11" id="KW-1185">Reference proteome</keyword>
<dbReference type="GO" id="GO:0042781">
    <property type="term" value="F:3'-tRNA processing endoribonuclease activity"/>
    <property type="evidence" value="ECO:0007669"/>
    <property type="project" value="UniProtKB-UniRule"/>
</dbReference>
<feature type="binding site" evidence="8">
    <location>
        <position position="140"/>
    </location>
    <ligand>
        <name>Zn(2+)</name>
        <dbReference type="ChEBI" id="CHEBI:29105"/>
        <label>1</label>
        <note>catalytic</note>
    </ligand>
</feature>
<evidence type="ECO:0000256" key="6">
    <source>
        <dbReference type="ARBA" id="ARBA00022801"/>
    </source>
</evidence>
<evidence type="ECO:0000256" key="5">
    <source>
        <dbReference type="ARBA" id="ARBA00022759"/>
    </source>
</evidence>
<dbReference type="InterPro" id="IPR036866">
    <property type="entry name" value="RibonucZ/Hydroxyglut_hydro"/>
</dbReference>
<dbReference type="RefSeq" id="WP_013254520.1">
    <property type="nucleotide sequence ID" value="NC_014364.1"/>
</dbReference>
<reference evidence="10 11" key="1">
    <citation type="journal article" date="2010" name="Stand. Genomic Sci.">
        <title>Complete genome sequence of Spirochaeta smaragdinae type strain (SEBR 4228).</title>
        <authorList>
            <person name="Mavromatis K."/>
            <person name="Yasawong M."/>
            <person name="Chertkov O."/>
            <person name="Lapidus A."/>
            <person name="Lucas S."/>
            <person name="Nolan M."/>
            <person name="Del Rio T.G."/>
            <person name="Tice H."/>
            <person name="Cheng J.F."/>
            <person name="Pitluck S."/>
            <person name="Liolios K."/>
            <person name="Ivanova N."/>
            <person name="Tapia R."/>
            <person name="Han C."/>
            <person name="Bruce D."/>
            <person name="Goodwin L."/>
            <person name="Pati A."/>
            <person name="Chen A."/>
            <person name="Palaniappan K."/>
            <person name="Land M."/>
            <person name="Hauser L."/>
            <person name="Chang Y.J."/>
            <person name="Jeffries C.D."/>
            <person name="Detter J.C."/>
            <person name="Rohde M."/>
            <person name="Brambilla E."/>
            <person name="Spring S."/>
            <person name="Goker M."/>
            <person name="Sikorski J."/>
            <person name="Woyke T."/>
            <person name="Bristow J."/>
            <person name="Eisen J.A."/>
            <person name="Markowitz V."/>
            <person name="Hugenholtz P."/>
            <person name="Klenk H.P."/>
            <person name="Kyrpides N.C."/>
        </authorList>
    </citation>
    <scope>NUCLEOTIDE SEQUENCE [LARGE SCALE GENOMIC DNA]</scope>
    <source>
        <strain evidence="11">DSM 11293 / JCM 15392 / SEBR 4228</strain>
    </source>
</reference>
<protein>
    <recommendedName>
        <fullName evidence="8">Ribonuclease Z</fullName>
        <shortName evidence="8">RNase Z</shortName>
        <ecNumber evidence="8">3.1.26.11</ecNumber>
    </recommendedName>
    <alternativeName>
        <fullName evidence="8">tRNA 3 endonuclease</fullName>
    </alternativeName>
    <alternativeName>
        <fullName evidence="8">tRNase Z</fullName>
    </alternativeName>
</protein>
<dbReference type="OrthoDB" id="9800940at2"/>
<dbReference type="KEGG" id="ssm:Spirs_1930"/>
<dbReference type="GO" id="GO:0008270">
    <property type="term" value="F:zinc ion binding"/>
    <property type="evidence" value="ECO:0007669"/>
    <property type="project" value="UniProtKB-UniRule"/>
</dbReference>
<evidence type="ECO:0000256" key="2">
    <source>
        <dbReference type="ARBA" id="ARBA00022694"/>
    </source>
</evidence>
<dbReference type="STRING" id="573413.Spirs_1930"/>
<dbReference type="SMART" id="SM00849">
    <property type="entry name" value="Lactamase_B"/>
    <property type="match status" value="1"/>
</dbReference>
<feature type="binding site" evidence="8">
    <location>
        <position position="270"/>
    </location>
    <ligand>
        <name>Zn(2+)</name>
        <dbReference type="ChEBI" id="CHEBI:29105"/>
        <label>2</label>
        <note>catalytic</note>
    </ligand>
</feature>
<keyword evidence="5 8" id="KW-0255">Endonuclease</keyword>
<evidence type="ECO:0000256" key="7">
    <source>
        <dbReference type="ARBA" id="ARBA00022833"/>
    </source>
</evidence>
<dbReference type="AlphaFoldDB" id="E1R1B5"/>
<dbReference type="eggNOG" id="COG1234">
    <property type="taxonomic scope" value="Bacteria"/>
</dbReference>
<keyword evidence="6 8" id="KW-0378">Hydrolase</keyword>
<dbReference type="Proteomes" id="UP000002318">
    <property type="component" value="Chromosome"/>
</dbReference>
<dbReference type="HAMAP" id="MF_01818">
    <property type="entry name" value="RNase_Z_BN"/>
    <property type="match status" value="1"/>
</dbReference>
<evidence type="ECO:0000256" key="8">
    <source>
        <dbReference type="HAMAP-Rule" id="MF_01818"/>
    </source>
</evidence>
<feature type="binding site" evidence="8">
    <location>
        <position position="66"/>
    </location>
    <ligand>
        <name>Zn(2+)</name>
        <dbReference type="ChEBI" id="CHEBI:29105"/>
        <label>2</label>
        <note>catalytic</note>
    </ligand>
</feature>
<organism evidence="10 11">
    <name type="scientific">Sediminispirochaeta smaragdinae (strain DSM 11293 / JCM 15392 / SEBR 4228)</name>
    <name type="common">Spirochaeta smaragdinae</name>
    <dbReference type="NCBI Taxonomy" id="573413"/>
    <lineage>
        <taxon>Bacteria</taxon>
        <taxon>Pseudomonadati</taxon>
        <taxon>Spirochaetota</taxon>
        <taxon>Spirochaetia</taxon>
        <taxon>Spirochaetales</taxon>
        <taxon>Spirochaetaceae</taxon>
        <taxon>Sediminispirochaeta</taxon>
    </lineage>
</organism>
<feature type="active site" description="Proton acceptor" evidence="8">
    <location>
        <position position="66"/>
    </location>
</feature>
<evidence type="ECO:0000259" key="9">
    <source>
        <dbReference type="SMART" id="SM00849"/>
    </source>
</evidence>
<evidence type="ECO:0000313" key="11">
    <source>
        <dbReference type="Proteomes" id="UP000002318"/>
    </source>
</evidence>
<proteinExistence type="inferred from homology"/>
<feature type="binding site" evidence="8">
    <location>
        <position position="211"/>
    </location>
    <ligand>
        <name>Zn(2+)</name>
        <dbReference type="ChEBI" id="CHEBI:29105"/>
        <label>1</label>
        <note>catalytic</note>
    </ligand>
</feature>
<feature type="binding site" evidence="8">
    <location>
        <position position="62"/>
    </location>
    <ligand>
        <name>Zn(2+)</name>
        <dbReference type="ChEBI" id="CHEBI:29105"/>
        <label>1</label>
        <note>catalytic</note>
    </ligand>
</feature>
<feature type="binding site" evidence="8">
    <location>
        <position position="211"/>
    </location>
    <ligand>
        <name>Zn(2+)</name>
        <dbReference type="ChEBI" id="CHEBI:29105"/>
        <label>2</label>
        <note>catalytic</note>
    </ligand>
</feature>
<dbReference type="SUPFAM" id="SSF56281">
    <property type="entry name" value="Metallo-hydrolase/oxidoreductase"/>
    <property type="match status" value="1"/>
</dbReference>
<dbReference type="Gene3D" id="3.60.15.10">
    <property type="entry name" value="Ribonuclease Z/Hydroxyacylglutathione hydrolase-like"/>
    <property type="match status" value="1"/>
</dbReference>
<dbReference type="NCBIfam" id="NF000801">
    <property type="entry name" value="PRK00055.1-3"/>
    <property type="match status" value="1"/>
</dbReference>